<dbReference type="Pfam" id="PF03245">
    <property type="entry name" value="Phage_lysis"/>
    <property type="match status" value="1"/>
</dbReference>
<organism evidence="2 3">
    <name type="scientific">Rosenbergiella nectarea</name>
    <dbReference type="NCBI Taxonomy" id="988801"/>
    <lineage>
        <taxon>Bacteria</taxon>
        <taxon>Pseudomonadati</taxon>
        <taxon>Pseudomonadota</taxon>
        <taxon>Gammaproteobacteria</taxon>
        <taxon>Enterobacterales</taxon>
        <taxon>Erwiniaceae</taxon>
        <taxon>Rosenbergiella</taxon>
    </lineage>
</organism>
<dbReference type="STRING" id="988801.SAMN05216522_1204"/>
<keyword evidence="1" id="KW-0812">Transmembrane</keyword>
<sequence>MEWIIANWRLVLITILFGGIIALVSEVNHYRNSAIDWKGKSLQASSLADTRLKTINQMQIQQKAVSAIDQSYQLQLKAKDDEISSLSDRVKSGSVGLRVKAVCPSGVPQASAASGITNAASAELSADARQDYYALRSQLAQATAQINGLQAYIREITK</sequence>
<evidence type="ECO:0000313" key="3">
    <source>
        <dbReference type="Proteomes" id="UP000242515"/>
    </source>
</evidence>
<dbReference type="Proteomes" id="UP000242515">
    <property type="component" value="Unassembled WGS sequence"/>
</dbReference>
<gene>
    <name evidence="2" type="ORF">SAMN05216522_1204</name>
</gene>
<dbReference type="EMBL" id="FOGC01000020">
    <property type="protein sequence ID" value="SER28825.1"/>
    <property type="molecule type" value="Genomic_DNA"/>
</dbReference>
<keyword evidence="1" id="KW-0472">Membrane</keyword>
<name>A0A1H9MZI8_9GAMM</name>
<dbReference type="AlphaFoldDB" id="A0A1H9MZI8"/>
<reference evidence="3" key="1">
    <citation type="submission" date="2016-10" db="EMBL/GenBank/DDBJ databases">
        <authorList>
            <person name="Varghese N."/>
            <person name="Submissions S."/>
        </authorList>
    </citation>
    <scope>NUCLEOTIDE SEQUENCE [LARGE SCALE GENOMIC DNA]</scope>
    <source>
        <strain evidence="3">8N4</strain>
    </source>
</reference>
<feature type="transmembrane region" description="Helical" evidence="1">
    <location>
        <begin position="6"/>
        <end position="24"/>
    </location>
</feature>
<proteinExistence type="predicted"/>
<evidence type="ECO:0000313" key="2">
    <source>
        <dbReference type="EMBL" id="SER28825.1"/>
    </source>
</evidence>
<dbReference type="RefSeq" id="WP_092678434.1">
    <property type="nucleotide sequence ID" value="NZ_FOGC01000020.1"/>
</dbReference>
<protein>
    <submittedName>
        <fullName evidence="2">Prophage endopeptidase</fullName>
    </submittedName>
</protein>
<dbReference type="InterPro" id="IPR004929">
    <property type="entry name" value="I-spanin"/>
</dbReference>
<keyword evidence="1" id="KW-1133">Transmembrane helix</keyword>
<dbReference type="GO" id="GO:0044659">
    <property type="term" value="P:viral release from host cell by cytolysis"/>
    <property type="evidence" value="ECO:0007669"/>
    <property type="project" value="InterPro"/>
</dbReference>
<keyword evidence="3" id="KW-1185">Reference proteome</keyword>
<accession>A0A1H9MZI8</accession>
<evidence type="ECO:0000256" key="1">
    <source>
        <dbReference type="SAM" id="Phobius"/>
    </source>
</evidence>
<dbReference type="OrthoDB" id="6877134at2"/>